<feature type="region of interest" description="Disordered" evidence="1">
    <location>
        <begin position="214"/>
        <end position="374"/>
    </location>
</feature>
<evidence type="ECO:0000313" key="3">
    <source>
        <dbReference type="Proteomes" id="UP000243876"/>
    </source>
</evidence>
<evidence type="ECO:0000313" key="2">
    <source>
        <dbReference type="EMBL" id="CEQ40422.1"/>
    </source>
</evidence>
<feature type="compositionally biased region" description="Low complexity" evidence="1">
    <location>
        <begin position="285"/>
        <end position="301"/>
    </location>
</feature>
<protein>
    <submittedName>
        <fullName evidence="2">SPOSA6832_02035-mRNA-1:cds</fullName>
    </submittedName>
</protein>
<feature type="compositionally biased region" description="Polar residues" evidence="1">
    <location>
        <begin position="321"/>
        <end position="336"/>
    </location>
</feature>
<evidence type="ECO:0000256" key="1">
    <source>
        <dbReference type="SAM" id="MobiDB-lite"/>
    </source>
</evidence>
<dbReference type="Proteomes" id="UP000243876">
    <property type="component" value="Unassembled WGS sequence"/>
</dbReference>
<gene>
    <name evidence="2" type="primary">SPOSA6832_02035</name>
</gene>
<reference evidence="3" key="1">
    <citation type="submission" date="2015-02" db="EMBL/GenBank/DDBJ databases">
        <authorList>
            <person name="Gon?alves P."/>
        </authorList>
    </citation>
    <scope>NUCLEOTIDE SEQUENCE [LARGE SCALE GENOMIC DNA]</scope>
</reference>
<feature type="compositionally biased region" description="Low complexity" evidence="1">
    <location>
        <begin position="440"/>
        <end position="453"/>
    </location>
</feature>
<dbReference type="EMBL" id="CENE01000006">
    <property type="protein sequence ID" value="CEQ40422.1"/>
    <property type="molecule type" value="Genomic_DNA"/>
</dbReference>
<keyword evidence="3" id="KW-1185">Reference proteome</keyword>
<dbReference type="AlphaFoldDB" id="A0A0D6EK81"/>
<name>A0A0D6EK81_SPOSA</name>
<feature type="compositionally biased region" description="Basic and acidic residues" evidence="1">
    <location>
        <begin position="265"/>
        <end position="277"/>
    </location>
</feature>
<dbReference type="OrthoDB" id="2500774at2759"/>
<feature type="region of interest" description="Disordered" evidence="1">
    <location>
        <begin position="88"/>
        <end position="118"/>
    </location>
</feature>
<feature type="compositionally biased region" description="Pro residues" evidence="1">
    <location>
        <begin position="360"/>
        <end position="371"/>
    </location>
</feature>
<accession>A0A0D6EK81</accession>
<proteinExistence type="predicted"/>
<sequence>MSSPYLSEALSSLSQSARLLNSLPFHRTQILPTTVLSDEDFFESRLIRDAAPHELALFQPNQASGDYWGTEPDEATAQDGERWMATKRKAPKRVDVGKDKASPLKERQRAPANPVDDPDRCLRAAKKLLEIYSMPRAQEHVEALHSQWTGLISSISSLEESLRRPPSRSAAASAPQHDETYYRTLALEDQIKREQLELFALEQLKADKEAELAALRPPTRPPPGPAARKVPSAVARTGASTRQSRPKPVPRPAPPPEEEDPAFDPFRKSSLLEEKRASSAATQRSPSLAPETATAPAPALTRFGRPSVPSAVPTPRATVHASASTPSRNAPASAESTPRASRLSPSPSPARPSPALHTPRSPPTPSLPPGVTPSELSAIVKNVWKLLGDGLRPWARKWAREEKDEEAGEVSEAEMDFGETLSTLRTILTTAFPSPPPSSPSASISSFATSQATDDAAEPSPPAQATMMEFKLLELMFSALSSTPLLPPPSPSSSAAALPELTIILRDPVLPTSSLSSPSSAPPTKTPCLSMAALKAHLGAFAKQREWTEEMGTTAIYALVSKQVARIDRRGREGAVLCFRT</sequence>
<feature type="region of interest" description="Disordered" evidence="1">
    <location>
        <begin position="429"/>
        <end position="462"/>
    </location>
</feature>
<feature type="compositionally biased region" description="Basic and acidic residues" evidence="1">
    <location>
        <begin position="92"/>
        <end position="109"/>
    </location>
</feature>
<organism evidence="2 3">
    <name type="scientific">Sporidiobolus salmonicolor</name>
    <name type="common">Yeast-like fungus</name>
    <name type="synonym">Sporobolomyces salmonicolor</name>
    <dbReference type="NCBI Taxonomy" id="5005"/>
    <lineage>
        <taxon>Eukaryota</taxon>
        <taxon>Fungi</taxon>
        <taxon>Dikarya</taxon>
        <taxon>Basidiomycota</taxon>
        <taxon>Pucciniomycotina</taxon>
        <taxon>Microbotryomycetes</taxon>
        <taxon>Sporidiobolales</taxon>
        <taxon>Sporidiobolaceae</taxon>
        <taxon>Sporobolomyces</taxon>
    </lineage>
</organism>